<feature type="domain" description="HTH marR-type" evidence="4">
    <location>
        <begin position="1"/>
        <end position="123"/>
    </location>
</feature>
<evidence type="ECO:0000313" key="6">
    <source>
        <dbReference type="Proteomes" id="UP001528672"/>
    </source>
</evidence>
<protein>
    <submittedName>
        <fullName evidence="5">MarR family transcriptional regulator</fullName>
    </submittedName>
</protein>
<evidence type="ECO:0000313" key="5">
    <source>
        <dbReference type="EMBL" id="MDD0813244.1"/>
    </source>
</evidence>
<proteinExistence type="predicted"/>
<dbReference type="InterPro" id="IPR036388">
    <property type="entry name" value="WH-like_DNA-bd_sf"/>
</dbReference>
<dbReference type="InterPro" id="IPR036390">
    <property type="entry name" value="WH_DNA-bd_sf"/>
</dbReference>
<keyword evidence="3" id="KW-0804">Transcription</keyword>
<evidence type="ECO:0000256" key="2">
    <source>
        <dbReference type="ARBA" id="ARBA00023125"/>
    </source>
</evidence>
<gene>
    <name evidence="5" type="ORF">PSQ39_01235</name>
</gene>
<keyword evidence="2" id="KW-0238">DNA-binding</keyword>
<dbReference type="PANTHER" id="PTHR42756">
    <property type="entry name" value="TRANSCRIPTIONAL REGULATOR, MARR"/>
    <property type="match status" value="1"/>
</dbReference>
<evidence type="ECO:0000259" key="4">
    <source>
        <dbReference type="PROSITE" id="PS50995"/>
    </source>
</evidence>
<evidence type="ECO:0000256" key="1">
    <source>
        <dbReference type="ARBA" id="ARBA00023015"/>
    </source>
</evidence>
<sequence length="141" mass="15244">MNTLYTHEMERVLRAVNCDVPTFRVLAILQEQGVSSVSDIAVHAVGKLSTTTKIVYRMKADGLVSTSTSPNDGRVTMVSLTDAGRVALGRVKDATHGLFERSFDGLTTSKLEKLNESLRIVFRNLNGGDHPILDAAASDPS</sequence>
<dbReference type="Gene3D" id="1.10.10.10">
    <property type="entry name" value="Winged helix-like DNA-binding domain superfamily/Winged helix DNA-binding domain"/>
    <property type="match status" value="1"/>
</dbReference>
<evidence type="ECO:0000256" key="3">
    <source>
        <dbReference type="ARBA" id="ARBA00023163"/>
    </source>
</evidence>
<dbReference type="InterPro" id="IPR000835">
    <property type="entry name" value="HTH_MarR-typ"/>
</dbReference>
<dbReference type="PROSITE" id="PS50995">
    <property type="entry name" value="HTH_MARR_2"/>
    <property type="match status" value="1"/>
</dbReference>
<accession>A0ABT5MB79</accession>
<dbReference type="Pfam" id="PF01047">
    <property type="entry name" value="MarR"/>
    <property type="match status" value="1"/>
</dbReference>
<organism evidence="5 6">
    <name type="scientific">Curvibacter microcysteis</name>
    <dbReference type="NCBI Taxonomy" id="3026419"/>
    <lineage>
        <taxon>Bacteria</taxon>
        <taxon>Pseudomonadati</taxon>
        <taxon>Pseudomonadota</taxon>
        <taxon>Betaproteobacteria</taxon>
        <taxon>Burkholderiales</taxon>
        <taxon>Comamonadaceae</taxon>
        <taxon>Curvibacter</taxon>
    </lineage>
</organism>
<dbReference type="Proteomes" id="UP001528672">
    <property type="component" value="Unassembled WGS sequence"/>
</dbReference>
<dbReference type="EMBL" id="JAQSIO010000001">
    <property type="protein sequence ID" value="MDD0813244.1"/>
    <property type="molecule type" value="Genomic_DNA"/>
</dbReference>
<reference evidence="5 6" key="1">
    <citation type="submission" date="2023-02" db="EMBL/GenBank/DDBJ databases">
        <title>Bacterial whole genome sequence for Curvibacter sp. HBC28.</title>
        <authorList>
            <person name="Le V."/>
            <person name="Ko S.-R."/>
            <person name="Ahn C.-Y."/>
            <person name="Oh H.-M."/>
        </authorList>
    </citation>
    <scope>NUCLEOTIDE SEQUENCE [LARGE SCALE GENOMIC DNA]</scope>
    <source>
        <strain evidence="5 6">HBC28</strain>
    </source>
</reference>
<dbReference type="SMART" id="SM00347">
    <property type="entry name" value="HTH_MARR"/>
    <property type="match status" value="1"/>
</dbReference>
<comment type="caution">
    <text evidence="5">The sequence shown here is derived from an EMBL/GenBank/DDBJ whole genome shotgun (WGS) entry which is preliminary data.</text>
</comment>
<dbReference type="SUPFAM" id="SSF46785">
    <property type="entry name" value="Winged helix' DNA-binding domain"/>
    <property type="match status" value="1"/>
</dbReference>
<name>A0ABT5MB79_9BURK</name>
<keyword evidence="1" id="KW-0805">Transcription regulation</keyword>
<keyword evidence="6" id="KW-1185">Reference proteome</keyword>
<dbReference type="PANTHER" id="PTHR42756:SF1">
    <property type="entry name" value="TRANSCRIPTIONAL REPRESSOR OF EMRAB OPERON"/>
    <property type="match status" value="1"/>
</dbReference>